<protein>
    <recommendedName>
        <fullName evidence="6">Nitronate monooxygenase domain-containing protein</fullName>
    </recommendedName>
</protein>
<comment type="caution">
    <text evidence="4">The sequence shown here is derived from an EMBL/GenBank/DDBJ whole genome shotgun (WGS) entry which is preliminary data.</text>
</comment>
<keyword evidence="3" id="KW-0560">Oxidoreductase</keyword>
<name>A0A830HPF6_9CHLO</name>
<dbReference type="Pfam" id="PF03060">
    <property type="entry name" value="NMO"/>
    <property type="match status" value="1"/>
</dbReference>
<organism evidence="4 5">
    <name type="scientific">Pycnococcus provasolii</name>
    <dbReference type="NCBI Taxonomy" id="41880"/>
    <lineage>
        <taxon>Eukaryota</taxon>
        <taxon>Viridiplantae</taxon>
        <taxon>Chlorophyta</taxon>
        <taxon>Pseudoscourfieldiophyceae</taxon>
        <taxon>Pseudoscourfieldiales</taxon>
        <taxon>Pycnococcaceae</taxon>
        <taxon>Pycnococcus</taxon>
    </lineage>
</organism>
<keyword evidence="1" id="KW-0285">Flavoprotein</keyword>
<evidence type="ECO:0000256" key="2">
    <source>
        <dbReference type="ARBA" id="ARBA00022643"/>
    </source>
</evidence>
<dbReference type="SUPFAM" id="SSF51412">
    <property type="entry name" value="Inosine monophosphate dehydrogenase (IMPDH)"/>
    <property type="match status" value="1"/>
</dbReference>
<sequence>MVLHTRVCDILNITHPVVQGGMHFVAYSSLSAAVSNAGGLGIITALTQPSPEHLRAEIQKLKALLRTPNVPFGVNMTLLPTLAPPNYDAYLDVIIEERVPVVETAGRNPSAIIKRLKSAGITVIHKCVNIKHALTAERLGVDIIAMDGFECAGHPGDDDIPNMILLPRAKEALKIPFIASGGIGTGSQLAACLALGAEGINMGTRFMATREAPIHDGIKSALVSGTELSTTHVMKSLKNTERVYKNSASKQVQELEAKHPGDINAIRHLVRGENYRRSFQETGNADDSVWSAGMVMGLIHDVPTVAVLIERIVADAENVIQALPTRVVASGAYPTPTSKL</sequence>
<dbReference type="GO" id="GO:0018580">
    <property type="term" value="F:nitronate monooxygenase activity"/>
    <property type="evidence" value="ECO:0007669"/>
    <property type="project" value="InterPro"/>
</dbReference>
<evidence type="ECO:0000256" key="3">
    <source>
        <dbReference type="ARBA" id="ARBA00023002"/>
    </source>
</evidence>
<keyword evidence="5" id="KW-1185">Reference proteome</keyword>
<reference evidence="4" key="1">
    <citation type="submission" date="2020-10" db="EMBL/GenBank/DDBJ databases">
        <title>Unveiling of a novel bifunctional photoreceptor, Dualchrome1, isolated from a cosmopolitan green alga.</title>
        <authorList>
            <person name="Suzuki S."/>
            <person name="Kawachi M."/>
        </authorList>
    </citation>
    <scope>NUCLEOTIDE SEQUENCE</scope>
    <source>
        <strain evidence="4">NIES 2893</strain>
    </source>
</reference>
<keyword evidence="2" id="KW-0288">FMN</keyword>
<accession>A0A830HPF6</accession>
<dbReference type="PANTHER" id="PTHR32332">
    <property type="entry name" value="2-NITROPROPANE DIOXYGENASE"/>
    <property type="match status" value="1"/>
</dbReference>
<dbReference type="InterPro" id="IPR004136">
    <property type="entry name" value="NMO"/>
</dbReference>
<dbReference type="OrthoDB" id="10265891at2759"/>
<dbReference type="Gene3D" id="3.20.20.70">
    <property type="entry name" value="Aldolase class I"/>
    <property type="match status" value="1"/>
</dbReference>
<dbReference type="CDD" id="cd04730">
    <property type="entry name" value="NPD_like"/>
    <property type="match status" value="1"/>
</dbReference>
<evidence type="ECO:0000313" key="5">
    <source>
        <dbReference type="Proteomes" id="UP000660262"/>
    </source>
</evidence>
<proteinExistence type="predicted"/>
<evidence type="ECO:0008006" key="6">
    <source>
        <dbReference type="Google" id="ProtNLM"/>
    </source>
</evidence>
<dbReference type="PANTHER" id="PTHR32332:SF20">
    <property type="entry name" value="2-NITROPROPANE DIOXYGENASE-LIKE PROTEIN"/>
    <property type="match status" value="1"/>
</dbReference>
<dbReference type="Proteomes" id="UP000660262">
    <property type="component" value="Unassembled WGS sequence"/>
</dbReference>
<evidence type="ECO:0000256" key="1">
    <source>
        <dbReference type="ARBA" id="ARBA00022630"/>
    </source>
</evidence>
<dbReference type="AlphaFoldDB" id="A0A830HPF6"/>
<dbReference type="EMBL" id="BNJQ01000016">
    <property type="protein sequence ID" value="GHP07331.1"/>
    <property type="molecule type" value="Genomic_DNA"/>
</dbReference>
<gene>
    <name evidence="4" type="ORF">PPROV_000607200</name>
</gene>
<dbReference type="InterPro" id="IPR013785">
    <property type="entry name" value="Aldolase_TIM"/>
</dbReference>
<evidence type="ECO:0000313" key="4">
    <source>
        <dbReference type="EMBL" id="GHP07331.1"/>
    </source>
</evidence>